<dbReference type="Proteomes" id="UP001304671">
    <property type="component" value="Unassembled WGS sequence"/>
</dbReference>
<gene>
    <name evidence="1" type="ORF">VB264_18340</name>
</gene>
<dbReference type="RefSeq" id="WP_323251662.1">
    <property type="nucleotide sequence ID" value="NZ_JAYFUL010000036.1"/>
</dbReference>
<accession>A0ABU5QRP5</accession>
<keyword evidence="2" id="KW-1185">Reference proteome</keyword>
<proteinExistence type="predicted"/>
<name>A0ABU5QRP5_9BACT</name>
<reference evidence="1 2" key="1">
    <citation type="submission" date="2023-12" db="EMBL/GenBank/DDBJ databases">
        <title>Novel species of the genus Arcicella isolated from rivers.</title>
        <authorList>
            <person name="Lu H."/>
        </authorList>
    </citation>
    <scope>NUCLEOTIDE SEQUENCE [LARGE SCALE GENOMIC DNA]</scope>
    <source>
        <strain evidence="1 2">LMG 21963</strain>
    </source>
</reference>
<sequence>MINVIHSIKAGMTVYKVVQLLINDAYDELGSVYINMADSHFKSAEQSFKAYYNSNDPNTEIRLGINHLRDSYNIYYTAIRRSVEKRLLIFWTYNDFPYRENKTTLLVTNIAAMISLFYKELGEFENAKAWKIKALDSFEYYSEFYKPDMNELKAINSAYVIERKSESSSTGIRTIYLEITDIGKQFVTKRLNTQKDDIDKLLSL</sequence>
<dbReference type="EMBL" id="JAYFUL010000036">
    <property type="protein sequence ID" value="MEA5259762.1"/>
    <property type="molecule type" value="Genomic_DNA"/>
</dbReference>
<organism evidence="1 2">
    <name type="scientific">Arcicella aquatica</name>
    <dbReference type="NCBI Taxonomy" id="217141"/>
    <lineage>
        <taxon>Bacteria</taxon>
        <taxon>Pseudomonadati</taxon>
        <taxon>Bacteroidota</taxon>
        <taxon>Cytophagia</taxon>
        <taxon>Cytophagales</taxon>
        <taxon>Flectobacillaceae</taxon>
        <taxon>Arcicella</taxon>
    </lineage>
</organism>
<evidence type="ECO:0000313" key="1">
    <source>
        <dbReference type="EMBL" id="MEA5259762.1"/>
    </source>
</evidence>
<comment type="caution">
    <text evidence="1">The sequence shown here is derived from an EMBL/GenBank/DDBJ whole genome shotgun (WGS) entry which is preliminary data.</text>
</comment>
<protein>
    <submittedName>
        <fullName evidence="1">Uncharacterized protein</fullName>
    </submittedName>
</protein>
<evidence type="ECO:0000313" key="2">
    <source>
        <dbReference type="Proteomes" id="UP001304671"/>
    </source>
</evidence>